<dbReference type="Proteomes" id="UP000566995">
    <property type="component" value="Unassembled WGS sequence"/>
</dbReference>
<protein>
    <submittedName>
        <fullName evidence="1">Uncharacterized protein</fullName>
    </submittedName>
</protein>
<gene>
    <name evidence="1" type="ORF">HNP46_006761</name>
</gene>
<organism evidence="1 2">
    <name type="scientific">Pseudomonas nitroreducens</name>
    <dbReference type="NCBI Taxonomy" id="46680"/>
    <lineage>
        <taxon>Bacteria</taxon>
        <taxon>Pseudomonadati</taxon>
        <taxon>Pseudomonadota</taxon>
        <taxon>Gammaproteobacteria</taxon>
        <taxon>Pseudomonadales</taxon>
        <taxon>Pseudomonadaceae</taxon>
        <taxon>Pseudomonas</taxon>
    </lineage>
</organism>
<evidence type="ECO:0000313" key="1">
    <source>
        <dbReference type="EMBL" id="MBB4867842.1"/>
    </source>
</evidence>
<evidence type="ECO:0000313" key="2">
    <source>
        <dbReference type="Proteomes" id="UP000566995"/>
    </source>
</evidence>
<dbReference type="AlphaFoldDB" id="A0A7W7KS29"/>
<reference evidence="1 2" key="1">
    <citation type="submission" date="2020-08" db="EMBL/GenBank/DDBJ databases">
        <title>Functional genomics of gut bacteria from endangered species of beetles.</title>
        <authorList>
            <person name="Carlos-Shanley C."/>
        </authorList>
    </citation>
    <scope>NUCLEOTIDE SEQUENCE [LARGE SCALE GENOMIC DNA]</scope>
    <source>
        <strain evidence="1 2">S00179</strain>
    </source>
</reference>
<accession>A0A7W7KS29</accession>
<dbReference type="EMBL" id="JACHLI010000049">
    <property type="protein sequence ID" value="MBB4867842.1"/>
    <property type="molecule type" value="Genomic_DNA"/>
</dbReference>
<sequence>MKKIALSSTREQTQSALAAVSVYLKVLLNQFSVIEELAEAGTIPLQNDSNQPRALATDKHLAAMLQPLVAAERLVGAPTGSEGMNVQLSPFAQGALSVQKALDFALQEQPGDRINVELGLAEGQTLVNALDTYSRILIGQFQIVEEVYREYSFFDYKGNDNEEFSRRIEVCNDVRDFINTAKAVLGYPVNGSHGIGHPHIDITGLRAYELKKVVSKVIAEDRDPNPPFKTVHYDGLTLRYTNDPEATAEIKEVAEEGA</sequence>
<proteinExistence type="predicted"/>
<comment type="caution">
    <text evidence="1">The sequence shown here is derived from an EMBL/GenBank/DDBJ whole genome shotgun (WGS) entry which is preliminary data.</text>
</comment>
<name>A0A7W7KS29_PSENT</name>
<dbReference type="RefSeq" id="WP_184597784.1">
    <property type="nucleotide sequence ID" value="NZ_JACHLI010000049.1"/>
</dbReference>